<protein>
    <submittedName>
        <fullName evidence="1">Uncharacterized protein</fullName>
    </submittedName>
</protein>
<dbReference type="EnsemblPlants" id="evm.model.05.1387">
    <property type="protein sequence ID" value="cds.evm.model.05.1387"/>
    <property type="gene ID" value="evm.TU.05.1387"/>
</dbReference>
<evidence type="ECO:0000313" key="1">
    <source>
        <dbReference type="EnsemblPlants" id="cds.evm.model.05.1387"/>
    </source>
</evidence>
<proteinExistence type="predicted"/>
<dbReference type="AlphaFoldDB" id="A0A803PL48"/>
<sequence length="124" mass="14147">MFSALAPIRASLFVRNEEPCSRNCSIKSKPEFRRLCLESSRERSIGDLSSTLVVLDISIQVSWRGRSDLIVLALLGFFFKQLASENALNNFLLLEDQFPSTRVFLFKFKQDAIVAKEAHFVCKE</sequence>
<name>A0A803PL48_CANSA</name>
<evidence type="ECO:0000313" key="2">
    <source>
        <dbReference type="Proteomes" id="UP000596661"/>
    </source>
</evidence>
<dbReference type="Proteomes" id="UP000596661">
    <property type="component" value="Chromosome 5"/>
</dbReference>
<organism evidence="1 2">
    <name type="scientific">Cannabis sativa</name>
    <name type="common">Hemp</name>
    <name type="synonym">Marijuana</name>
    <dbReference type="NCBI Taxonomy" id="3483"/>
    <lineage>
        <taxon>Eukaryota</taxon>
        <taxon>Viridiplantae</taxon>
        <taxon>Streptophyta</taxon>
        <taxon>Embryophyta</taxon>
        <taxon>Tracheophyta</taxon>
        <taxon>Spermatophyta</taxon>
        <taxon>Magnoliopsida</taxon>
        <taxon>eudicotyledons</taxon>
        <taxon>Gunneridae</taxon>
        <taxon>Pentapetalae</taxon>
        <taxon>rosids</taxon>
        <taxon>fabids</taxon>
        <taxon>Rosales</taxon>
        <taxon>Cannabaceae</taxon>
        <taxon>Cannabis</taxon>
    </lineage>
</organism>
<keyword evidence="2" id="KW-1185">Reference proteome</keyword>
<reference evidence="1" key="1">
    <citation type="submission" date="2018-11" db="EMBL/GenBank/DDBJ databases">
        <authorList>
            <person name="Grassa J C."/>
        </authorList>
    </citation>
    <scope>NUCLEOTIDE SEQUENCE [LARGE SCALE GENOMIC DNA]</scope>
</reference>
<accession>A0A803PL48</accession>
<reference evidence="1" key="2">
    <citation type="submission" date="2021-03" db="UniProtKB">
        <authorList>
            <consortium name="EnsemblPlants"/>
        </authorList>
    </citation>
    <scope>IDENTIFICATION</scope>
</reference>
<dbReference type="EMBL" id="UZAU01000534">
    <property type="status" value="NOT_ANNOTATED_CDS"/>
    <property type="molecule type" value="Genomic_DNA"/>
</dbReference>
<dbReference type="Gramene" id="evm.model.05.1387">
    <property type="protein sequence ID" value="cds.evm.model.05.1387"/>
    <property type="gene ID" value="evm.TU.05.1387"/>
</dbReference>